<dbReference type="InterPro" id="IPR029058">
    <property type="entry name" value="AB_hydrolase_fold"/>
</dbReference>
<dbReference type="Gene3D" id="3.40.50.1820">
    <property type="entry name" value="alpha/beta hydrolase"/>
    <property type="match status" value="1"/>
</dbReference>
<sequence>MAVDKIKPFNDPRVQQRSAVLNGLTYGYLYSEPPPSVARRGTVLLVHGFPDLSFGWRYQIPFLTSLGLTVIAPDCVGYGRTDSPPHTLSDYGYKRAVDDLAALCEQLGLAQIILGGHDWGSAVACRMAQYYPKLVTALFIFSTPYFPPSPRFEPLANIIRNHMPHMMYQRQMASGVVEDRVQSRAEIRMFLNAVFGTLNTARADRPTGFDVYSGIDLDMVLSGSVPPNDLLSSDELDFYAAEFHRNGLTGPMNWYRTREVNWADEYAHFFHNGNIPRPSNLRFGPEHEVLYVRATRDPAITDGMVSRMLPKVDKLTHREIEAGHWVLWQMPAEVNRVIEQWLEEKVFKEDYLSSKL</sequence>
<dbReference type="InterPro" id="IPR000073">
    <property type="entry name" value="AB_hydrolase_1"/>
</dbReference>
<feature type="domain" description="AB hydrolase-1" evidence="3">
    <location>
        <begin position="42"/>
        <end position="167"/>
    </location>
</feature>
<dbReference type="GeneID" id="34599767"/>
<comment type="similarity">
    <text evidence="2">Belongs to the AB hydrolase superfamily. Epoxide hydrolase family.</text>
</comment>
<protein>
    <recommendedName>
        <fullName evidence="3">AB hydrolase-1 domain-containing protein</fullName>
    </recommendedName>
</protein>
<organism evidence="4 5">
    <name type="scientific">Fonsecaea monophora</name>
    <dbReference type="NCBI Taxonomy" id="254056"/>
    <lineage>
        <taxon>Eukaryota</taxon>
        <taxon>Fungi</taxon>
        <taxon>Dikarya</taxon>
        <taxon>Ascomycota</taxon>
        <taxon>Pezizomycotina</taxon>
        <taxon>Eurotiomycetes</taxon>
        <taxon>Chaetothyriomycetidae</taxon>
        <taxon>Chaetothyriales</taxon>
        <taxon>Herpotrichiellaceae</taxon>
        <taxon>Fonsecaea</taxon>
    </lineage>
</organism>
<comment type="caution">
    <text evidence="4">The sequence shown here is derived from an EMBL/GenBank/DDBJ whole genome shotgun (WGS) entry which is preliminary data.</text>
</comment>
<dbReference type="Proteomes" id="UP000077002">
    <property type="component" value="Unassembled WGS sequence"/>
</dbReference>
<keyword evidence="1" id="KW-0378">Hydrolase</keyword>
<dbReference type="PANTHER" id="PTHR43329">
    <property type="entry name" value="EPOXIDE HYDROLASE"/>
    <property type="match status" value="1"/>
</dbReference>
<proteinExistence type="inferred from homology"/>
<dbReference type="SUPFAM" id="SSF53474">
    <property type="entry name" value="alpha/beta-Hydrolases"/>
    <property type="match status" value="1"/>
</dbReference>
<evidence type="ECO:0000313" key="5">
    <source>
        <dbReference type="Proteomes" id="UP000077002"/>
    </source>
</evidence>
<accession>A0A177FAT9</accession>
<reference evidence="4 5" key="1">
    <citation type="submission" date="2016-03" db="EMBL/GenBank/DDBJ databases">
        <title>Draft genome sequence of the Fonsecaea monophora CBS 269.37.</title>
        <authorList>
            <person name="Bombassaro A."/>
            <person name="Vinicius W.A."/>
            <person name="De Hoog S."/>
            <person name="Sun J."/>
            <person name="Souza E.M."/>
            <person name="Raittz R.T."/>
            <person name="Costa F."/>
            <person name="Leao A.C."/>
            <person name="Tadra-Sfeir M.Z."/>
            <person name="Baura V."/>
            <person name="Balsanelli E."/>
            <person name="Pedrosa F.O."/>
            <person name="Moreno L.F."/>
            <person name="Steffens M.B."/>
            <person name="Xi L."/>
            <person name="Bocca A.L."/>
            <person name="Felipe M.S."/>
            <person name="Teixeira M."/>
            <person name="Telles Filho F.Q."/>
            <person name="Azevedo C.M."/>
            <person name="Gomes R."/>
            <person name="Vicente V.A."/>
        </authorList>
    </citation>
    <scope>NUCLEOTIDE SEQUENCE [LARGE SCALE GENOMIC DNA]</scope>
    <source>
        <strain evidence="4 5">CBS 269.37</strain>
    </source>
</reference>
<dbReference type="PRINTS" id="PR00412">
    <property type="entry name" value="EPOXHYDRLASE"/>
</dbReference>
<dbReference type="EMBL" id="LVKK01000026">
    <property type="protein sequence ID" value="OAG41218.1"/>
    <property type="molecule type" value="Genomic_DNA"/>
</dbReference>
<dbReference type="PRINTS" id="PR00111">
    <property type="entry name" value="ABHYDROLASE"/>
</dbReference>
<gene>
    <name evidence="4" type="ORF">AYO21_04598</name>
</gene>
<evidence type="ECO:0000259" key="3">
    <source>
        <dbReference type="Pfam" id="PF00561"/>
    </source>
</evidence>
<evidence type="ECO:0000313" key="4">
    <source>
        <dbReference type="EMBL" id="OAG41218.1"/>
    </source>
</evidence>
<dbReference type="GO" id="GO:0016787">
    <property type="term" value="F:hydrolase activity"/>
    <property type="evidence" value="ECO:0007669"/>
    <property type="project" value="UniProtKB-KW"/>
</dbReference>
<dbReference type="RefSeq" id="XP_022513170.1">
    <property type="nucleotide sequence ID" value="XM_022654570.1"/>
</dbReference>
<name>A0A177FAT9_9EURO</name>
<evidence type="ECO:0000256" key="1">
    <source>
        <dbReference type="ARBA" id="ARBA00022801"/>
    </source>
</evidence>
<dbReference type="OrthoDB" id="408373at2759"/>
<dbReference type="AlphaFoldDB" id="A0A177FAT9"/>
<keyword evidence="5" id="KW-1185">Reference proteome</keyword>
<evidence type="ECO:0000256" key="2">
    <source>
        <dbReference type="ARBA" id="ARBA00038334"/>
    </source>
</evidence>
<dbReference type="InterPro" id="IPR000639">
    <property type="entry name" value="Epox_hydrolase-like"/>
</dbReference>
<dbReference type="Pfam" id="PF00561">
    <property type="entry name" value="Abhydrolase_1"/>
    <property type="match status" value="1"/>
</dbReference>